<name>A0A017HIC4_9RHOB</name>
<dbReference type="PANTHER" id="PTHR30007:SF0">
    <property type="entry name" value="TRANSPOSASE"/>
    <property type="match status" value="1"/>
</dbReference>
<evidence type="ECO:0000313" key="3">
    <source>
        <dbReference type="Proteomes" id="UP000019666"/>
    </source>
</evidence>
<dbReference type="PANTHER" id="PTHR30007">
    <property type="entry name" value="PHP DOMAIN PROTEIN"/>
    <property type="match status" value="1"/>
</dbReference>
<proteinExistence type="predicted"/>
<dbReference type="Proteomes" id="UP000019666">
    <property type="component" value="Unassembled WGS sequence"/>
</dbReference>
<protein>
    <submittedName>
        <fullName evidence="2">Mobile element protein</fullName>
    </submittedName>
</protein>
<reference evidence="2 3" key="1">
    <citation type="submission" date="2013-02" db="EMBL/GenBank/DDBJ databases">
        <authorList>
            <person name="Fiebig A."/>
            <person name="Goeker M."/>
            <person name="Klenk H.-P.P."/>
        </authorList>
    </citation>
    <scope>NUCLEOTIDE SEQUENCE [LARGE SCALE GENOMIC DNA]</scope>
    <source>
        <strain evidence="2 3">DSM 19309</strain>
    </source>
</reference>
<sequence>MVERTFGWLGRSRRLAKDYERRLQSAEAFIKLAMIHLMLRRLAPST</sequence>
<dbReference type="InterPro" id="IPR025668">
    <property type="entry name" value="Tnp_DDE_dom"/>
</dbReference>
<comment type="caution">
    <text evidence="2">The sequence shown here is derived from an EMBL/GenBank/DDBJ whole genome shotgun (WGS) entry which is preliminary data.</text>
</comment>
<evidence type="ECO:0000259" key="1">
    <source>
        <dbReference type="Pfam" id="PF13586"/>
    </source>
</evidence>
<accession>A0A017HIC4</accession>
<feature type="domain" description="Transposase DDE" evidence="1">
    <location>
        <begin position="2"/>
        <end position="40"/>
    </location>
</feature>
<organism evidence="2 3">
    <name type="scientific">Rubellimicrobium mesophilum DSM 19309</name>
    <dbReference type="NCBI Taxonomy" id="442562"/>
    <lineage>
        <taxon>Bacteria</taxon>
        <taxon>Pseudomonadati</taxon>
        <taxon>Pseudomonadota</taxon>
        <taxon>Alphaproteobacteria</taxon>
        <taxon>Rhodobacterales</taxon>
        <taxon>Roseobacteraceae</taxon>
        <taxon>Rubellimicrobium</taxon>
    </lineage>
</organism>
<dbReference type="EMBL" id="AOSK01000124">
    <property type="protein sequence ID" value="EYD74050.1"/>
    <property type="molecule type" value="Genomic_DNA"/>
</dbReference>
<dbReference type="Pfam" id="PF13586">
    <property type="entry name" value="DDE_Tnp_1_2"/>
    <property type="match status" value="1"/>
</dbReference>
<evidence type="ECO:0000313" key="2">
    <source>
        <dbReference type="EMBL" id="EYD74050.1"/>
    </source>
</evidence>
<gene>
    <name evidence="2" type="ORF">Rumeso_04421</name>
</gene>
<dbReference type="AlphaFoldDB" id="A0A017HIC4"/>
<dbReference type="HOGENOM" id="CLU_055261_14_3_5"/>
<dbReference type="STRING" id="442562.Rumeso_04421"/>
<keyword evidence="3" id="KW-1185">Reference proteome</keyword>